<gene>
    <name evidence="2" type="ORF">H9964_07650</name>
</gene>
<evidence type="ECO:0000256" key="1">
    <source>
        <dbReference type="SAM" id="MobiDB-lite"/>
    </source>
</evidence>
<sequence length="180" mass="21022">MKPFTFYDIYYAPIKEMDDRQADKFFRMICDFLDGKQVTIDAERDEEISPEFELYWESILSDLEAYRSSAGKSCGLDKRYKHFPFLPFYRKAFAYLSYDEGGAFVKMIGAYMFENKAPTKADGNAFKYFNICKRKLDESKARMQNGAKGGRPKKLKILPHECRVPEKYDTSARKENGNHS</sequence>
<proteinExistence type="predicted"/>
<name>A0A9D2G747_9FIRM</name>
<organism evidence="2 3">
    <name type="scientific">Candidatus Gallimonas intestinavium</name>
    <dbReference type="NCBI Taxonomy" id="2838603"/>
    <lineage>
        <taxon>Bacteria</taxon>
        <taxon>Bacillati</taxon>
        <taxon>Bacillota</taxon>
        <taxon>Clostridia</taxon>
        <taxon>Candidatus Gallimonas</taxon>
    </lineage>
</organism>
<dbReference type="Proteomes" id="UP000824102">
    <property type="component" value="Unassembled WGS sequence"/>
</dbReference>
<comment type="caution">
    <text evidence="2">The sequence shown here is derived from an EMBL/GenBank/DDBJ whole genome shotgun (WGS) entry which is preliminary data.</text>
</comment>
<evidence type="ECO:0000313" key="3">
    <source>
        <dbReference type="Proteomes" id="UP000824102"/>
    </source>
</evidence>
<feature type="region of interest" description="Disordered" evidence="1">
    <location>
        <begin position="142"/>
        <end position="180"/>
    </location>
</feature>
<reference evidence="2" key="2">
    <citation type="submission" date="2021-04" db="EMBL/GenBank/DDBJ databases">
        <authorList>
            <person name="Gilroy R."/>
        </authorList>
    </citation>
    <scope>NUCLEOTIDE SEQUENCE</scope>
    <source>
        <strain evidence="2">ChiW7-2402</strain>
    </source>
</reference>
<dbReference type="AlphaFoldDB" id="A0A9D2G747"/>
<dbReference type="EMBL" id="DXBB01000111">
    <property type="protein sequence ID" value="HIZ73441.1"/>
    <property type="molecule type" value="Genomic_DNA"/>
</dbReference>
<evidence type="ECO:0000313" key="2">
    <source>
        <dbReference type="EMBL" id="HIZ73441.1"/>
    </source>
</evidence>
<reference evidence="2" key="1">
    <citation type="journal article" date="2021" name="PeerJ">
        <title>Extensive microbial diversity within the chicken gut microbiome revealed by metagenomics and culture.</title>
        <authorList>
            <person name="Gilroy R."/>
            <person name="Ravi A."/>
            <person name="Getino M."/>
            <person name="Pursley I."/>
            <person name="Horton D.L."/>
            <person name="Alikhan N.F."/>
            <person name="Baker D."/>
            <person name="Gharbi K."/>
            <person name="Hall N."/>
            <person name="Watson M."/>
            <person name="Adriaenssens E.M."/>
            <person name="Foster-Nyarko E."/>
            <person name="Jarju S."/>
            <person name="Secka A."/>
            <person name="Antonio M."/>
            <person name="Oren A."/>
            <person name="Chaudhuri R.R."/>
            <person name="La Ragione R."/>
            <person name="Hildebrand F."/>
            <person name="Pallen M.J."/>
        </authorList>
    </citation>
    <scope>NUCLEOTIDE SEQUENCE</scope>
    <source>
        <strain evidence="2">ChiW7-2402</strain>
    </source>
</reference>
<protein>
    <submittedName>
        <fullName evidence="2">Uncharacterized protein</fullName>
    </submittedName>
</protein>
<feature type="compositionally biased region" description="Basic and acidic residues" evidence="1">
    <location>
        <begin position="158"/>
        <end position="180"/>
    </location>
</feature>
<accession>A0A9D2G747</accession>